<keyword evidence="6" id="KW-1185">Reference proteome</keyword>
<dbReference type="OrthoDB" id="163232at2"/>
<evidence type="ECO:0000313" key="7">
    <source>
        <dbReference type="Proteomes" id="UP000295506"/>
    </source>
</evidence>
<evidence type="ECO:0000313" key="5">
    <source>
        <dbReference type="EMBL" id="TDT88315.1"/>
    </source>
</evidence>
<evidence type="ECO:0000313" key="6">
    <source>
        <dbReference type="Proteomes" id="UP000055611"/>
    </source>
</evidence>
<evidence type="ECO:0000259" key="3">
    <source>
        <dbReference type="Pfam" id="PF13649"/>
    </source>
</evidence>
<proteinExistence type="predicted"/>
<dbReference type="SUPFAM" id="SSF53335">
    <property type="entry name" value="S-adenosyl-L-methionine-dependent methyltransferases"/>
    <property type="match status" value="1"/>
</dbReference>
<accession>A0A126QPW4</accession>
<name>A0A126QPW4_9BACT</name>
<reference evidence="4 6" key="1">
    <citation type="journal article" date="2016" name="Front. Microbiol.">
        <title>Genome Sequence of the Piezophilic, Mesophilic Sulfate-Reducing Bacterium Desulfovibrio indicus J2T.</title>
        <authorList>
            <person name="Cao J."/>
            <person name="Maignien L."/>
            <person name="Shao Z."/>
            <person name="Alain K."/>
            <person name="Jebbar M."/>
        </authorList>
    </citation>
    <scope>NUCLEOTIDE SEQUENCE [LARGE SCALE GENOMIC DNA]</scope>
    <source>
        <strain evidence="4 6">J2</strain>
    </source>
</reference>
<dbReference type="CDD" id="cd02440">
    <property type="entry name" value="AdoMet_MTases"/>
    <property type="match status" value="1"/>
</dbReference>
<gene>
    <name evidence="4" type="ORF">AWY79_11950</name>
    <name evidence="5" type="ORF">EDC59_106128</name>
</gene>
<feature type="domain" description="Methyltransferase" evidence="3">
    <location>
        <begin position="30"/>
        <end position="126"/>
    </location>
</feature>
<dbReference type="Proteomes" id="UP000055611">
    <property type="component" value="Chromosome"/>
</dbReference>
<dbReference type="EMBL" id="SOBK01000006">
    <property type="protein sequence ID" value="TDT88315.1"/>
    <property type="molecule type" value="Genomic_DNA"/>
</dbReference>
<dbReference type="PANTHER" id="PTHR43861">
    <property type="entry name" value="TRANS-ACONITATE 2-METHYLTRANSFERASE-RELATED"/>
    <property type="match status" value="1"/>
</dbReference>
<dbReference type="PANTHER" id="PTHR43861:SF1">
    <property type="entry name" value="TRANS-ACONITATE 2-METHYLTRANSFERASE"/>
    <property type="match status" value="1"/>
</dbReference>
<dbReference type="GO" id="GO:0032259">
    <property type="term" value="P:methylation"/>
    <property type="evidence" value="ECO:0007669"/>
    <property type="project" value="UniProtKB-KW"/>
</dbReference>
<evidence type="ECO:0000256" key="2">
    <source>
        <dbReference type="ARBA" id="ARBA00022679"/>
    </source>
</evidence>
<dbReference type="Gene3D" id="3.40.50.150">
    <property type="entry name" value="Vaccinia Virus protein VP39"/>
    <property type="match status" value="1"/>
</dbReference>
<keyword evidence="2" id="KW-0808">Transferase</keyword>
<dbReference type="Pfam" id="PF13649">
    <property type="entry name" value="Methyltransf_25"/>
    <property type="match status" value="1"/>
</dbReference>
<organism evidence="5 7">
    <name type="scientific">Pseudodesulfovibrio indicus</name>
    <dbReference type="NCBI Taxonomy" id="1716143"/>
    <lineage>
        <taxon>Bacteria</taxon>
        <taxon>Pseudomonadati</taxon>
        <taxon>Thermodesulfobacteriota</taxon>
        <taxon>Desulfovibrionia</taxon>
        <taxon>Desulfovibrionales</taxon>
        <taxon>Desulfovibrionaceae</taxon>
    </lineage>
</organism>
<dbReference type="AlphaFoldDB" id="A0A126QPW4"/>
<reference evidence="5 7" key="2">
    <citation type="submission" date="2019-03" db="EMBL/GenBank/DDBJ databases">
        <title>Genomic Encyclopedia of Type Strains, Phase IV (KMG-IV): sequencing the most valuable type-strain genomes for metagenomic binning, comparative biology and taxonomic classification.</title>
        <authorList>
            <person name="Goeker M."/>
        </authorList>
    </citation>
    <scope>NUCLEOTIDE SEQUENCE [LARGE SCALE GENOMIC DNA]</scope>
    <source>
        <strain evidence="5 7">DSM 101483</strain>
    </source>
</reference>
<dbReference type="GO" id="GO:0008168">
    <property type="term" value="F:methyltransferase activity"/>
    <property type="evidence" value="ECO:0007669"/>
    <property type="project" value="UniProtKB-KW"/>
</dbReference>
<dbReference type="Proteomes" id="UP000295506">
    <property type="component" value="Unassembled WGS sequence"/>
</dbReference>
<keyword evidence="1 5" id="KW-0489">Methyltransferase</keyword>
<dbReference type="KEGG" id="dej:AWY79_11950"/>
<evidence type="ECO:0000313" key="4">
    <source>
        <dbReference type="EMBL" id="AMK11776.1"/>
    </source>
</evidence>
<dbReference type="InterPro" id="IPR041698">
    <property type="entry name" value="Methyltransf_25"/>
</dbReference>
<protein>
    <submittedName>
        <fullName evidence="5">Methyltransferase family protein</fullName>
    </submittedName>
</protein>
<sequence length="178" mass="19616">MAQHFKRFSEGRLDDARILRTLGIGQGLTVVDGGCGNGYMAMLFRDAVGTAGTVYAVDVNEQYIGELRAENQSGNLIPLVADMVEGTTLPDGCADVVYMSTVLHLFSPEQLDRLASEVRRLLVPGGLFGVVEFDKRADWFGPPISHRHTPEELRAALPFTPVTMAYVADYFYLQVFRA</sequence>
<dbReference type="RefSeq" id="WP_066804135.1">
    <property type="nucleotide sequence ID" value="NZ_CP014206.1"/>
</dbReference>
<evidence type="ECO:0000256" key="1">
    <source>
        <dbReference type="ARBA" id="ARBA00022603"/>
    </source>
</evidence>
<dbReference type="EMBL" id="CP014206">
    <property type="protein sequence ID" value="AMK11776.1"/>
    <property type="molecule type" value="Genomic_DNA"/>
</dbReference>
<dbReference type="InterPro" id="IPR029063">
    <property type="entry name" value="SAM-dependent_MTases_sf"/>
</dbReference>